<name>A0AAP0LFY8_9MAGN</name>
<dbReference type="Pfam" id="PF01814">
    <property type="entry name" value="Hemerythrin"/>
    <property type="match status" value="1"/>
</dbReference>
<gene>
    <name evidence="2" type="ORF">Syun_002526</name>
</gene>
<dbReference type="PANTHER" id="PTHR35739:SF1">
    <property type="entry name" value="OS01G0861700 PROTEIN"/>
    <property type="match status" value="1"/>
</dbReference>
<dbReference type="Gene3D" id="1.20.120.520">
    <property type="entry name" value="nmb1532 protein domain like"/>
    <property type="match status" value="1"/>
</dbReference>
<evidence type="ECO:0000313" key="2">
    <source>
        <dbReference type="EMBL" id="KAK9170386.1"/>
    </source>
</evidence>
<dbReference type="EMBL" id="JBBNAF010000001">
    <property type="protein sequence ID" value="KAK9170386.1"/>
    <property type="molecule type" value="Genomic_DNA"/>
</dbReference>
<organism evidence="2 3">
    <name type="scientific">Stephania yunnanensis</name>
    <dbReference type="NCBI Taxonomy" id="152371"/>
    <lineage>
        <taxon>Eukaryota</taxon>
        <taxon>Viridiplantae</taxon>
        <taxon>Streptophyta</taxon>
        <taxon>Embryophyta</taxon>
        <taxon>Tracheophyta</taxon>
        <taxon>Spermatophyta</taxon>
        <taxon>Magnoliopsida</taxon>
        <taxon>Ranunculales</taxon>
        <taxon>Menispermaceae</taxon>
        <taxon>Menispermoideae</taxon>
        <taxon>Cissampelideae</taxon>
        <taxon>Stephania</taxon>
    </lineage>
</organism>
<comment type="caution">
    <text evidence="2">The sequence shown here is derived from an EMBL/GenBank/DDBJ whole genome shotgun (WGS) entry which is preliminary data.</text>
</comment>
<proteinExistence type="predicted"/>
<accession>A0AAP0LFY8</accession>
<dbReference type="CDD" id="cd12108">
    <property type="entry name" value="Hr-like"/>
    <property type="match status" value="1"/>
</dbReference>
<dbReference type="PANTHER" id="PTHR35739">
    <property type="entry name" value="OS01G0861700 PROTEIN"/>
    <property type="match status" value="1"/>
</dbReference>
<feature type="domain" description="Hemerythrin-like" evidence="1">
    <location>
        <begin position="121"/>
        <end position="263"/>
    </location>
</feature>
<sequence>MGCQFAKPKKKSLSEVVPSEQLVQPLPAVTVYGSESSIVTGLVRFALSFKTVSIAYVPSETLHSGSDIPVVLVHESDTVSGTCETLLRYVEDKFPNPPLLISRGAGRGATSVGIVSAATLQHRSVTWHVERLVTWAEDMATRGRRAAVDPALGSPRMEVKKFARSYSQLLEVMLEHAQMEERIVFPPLESADRGLCKSANEEHARDLPIMNGIKEYIKSIGVLAIRDSGYQEALFNLSTRLRTLQEHCQEHFEEEERDLWPLLEAVELSEETQFMMMEQCLQLMESTHSRLFSFMIEGLAPKDAMQYLDLMIRYGDGARVSLLLQSLLASKNKSSAIF</sequence>
<protein>
    <recommendedName>
        <fullName evidence="1">Hemerythrin-like domain-containing protein</fullName>
    </recommendedName>
</protein>
<dbReference type="InterPro" id="IPR012312">
    <property type="entry name" value="Hemerythrin-like"/>
</dbReference>
<evidence type="ECO:0000313" key="3">
    <source>
        <dbReference type="Proteomes" id="UP001420932"/>
    </source>
</evidence>
<dbReference type="AlphaFoldDB" id="A0AAP0LFY8"/>
<evidence type="ECO:0000259" key="1">
    <source>
        <dbReference type="Pfam" id="PF01814"/>
    </source>
</evidence>
<keyword evidence="3" id="KW-1185">Reference proteome</keyword>
<reference evidence="2 3" key="1">
    <citation type="submission" date="2024-01" db="EMBL/GenBank/DDBJ databases">
        <title>Genome assemblies of Stephania.</title>
        <authorList>
            <person name="Yang L."/>
        </authorList>
    </citation>
    <scope>NUCLEOTIDE SEQUENCE [LARGE SCALE GENOMIC DNA]</scope>
    <source>
        <strain evidence="2">YNDBR</strain>
        <tissue evidence="2">Leaf</tissue>
    </source>
</reference>
<dbReference type="Proteomes" id="UP001420932">
    <property type="component" value="Unassembled WGS sequence"/>
</dbReference>